<keyword evidence="17" id="KW-0325">Glycoprotein</keyword>
<dbReference type="AlphaFoldDB" id="A0A8T9CIN0"/>
<comment type="cofactor">
    <cofactor evidence="1">
        <name>Zn(2+)</name>
        <dbReference type="ChEBI" id="CHEBI:29105"/>
    </cofactor>
</comment>
<keyword evidence="16" id="KW-1015">Disulfide bond</keyword>
<gene>
    <name evidence="26" type="primary">rny1</name>
    <name evidence="26" type="ORF">LSUE1_G000695</name>
</gene>
<dbReference type="InterPro" id="IPR018188">
    <property type="entry name" value="RNase_T2_His_AS_1"/>
</dbReference>
<feature type="domain" description="RNase T2-like C-terminal" evidence="25">
    <location>
        <begin position="275"/>
        <end position="388"/>
    </location>
</feature>
<dbReference type="GO" id="GO:0008237">
    <property type="term" value="F:metallopeptidase activity"/>
    <property type="evidence" value="ECO:0007669"/>
    <property type="project" value="UniProtKB-KW"/>
</dbReference>
<evidence type="ECO:0000256" key="4">
    <source>
        <dbReference type="ARBA" id="ARBA00007469"/>
    </source>
</evidence>
<feature type="region of interest" description="Disordered" evidence="23">
    <location>
        <begin position="420"/>
        <end position="488"/>
    </location>
</feature>
<dbReference type="InterPro" id="IPR057328">
    <property type="entry name" value="RNaseT2L_C"/>
</dbReference>
<feature type="active site" evidence="21">
    <location>
        <position position="135"/>
    </location>
</feature>
<dbReference type="PANTHER" id="PTHR15910:SF1">
    <property type="entry name" value="ARCHAEMETZINCIN-2"/>
    <property type="match status" value="1"/>
</dbReference>
<dbReference type="InterPro" id="IPR033130">
    <property type="entry name" value="RNase_T2_His_AS_2"/>
</dbReference>
<evidence type="ECO:0000256" key="16">
    <source>
        <dbReference type="ARBA" id="ARBA00023157"/>
    </source>
</evidence>
<dbReference type="PANTHER" id="PTHR15910">
    <property type="entry name" value="ARCHAEMETZINCIN"/>
    <property type="match status" value="1"/>
</dbReference>
<dbReference type="FunFam" id="3.90.730.10:FF:000004">
    <property type="entry name" value="Ribonuclease T2-like"/>
    <property type="match status" value="1"/>
</dbReference>
<evidence type="ECO:0000256" key="7">
    <source>
        <dbReference type="ARBA" id="ARBA00022554"/>
    </source>
</evidence>
<dbReference type="PROSITE" id="PS00530">
    <property type="entry name" value="RNASE_T2_1"/>
    <property type="match status" value="1"/>
</dbReference>
<keyword evidence="13" id="KW-0378">Hydrolase</keyword>
<comment type="subcellular location">
    <subcellularLocation>
        <location evidence="3">Cytoplasm</location>
    </subcellularLocation>
    <subcellularLocation>
        <location evidence="2">Vacuole lumen</location>
    </subcellularLocation>
</comment>
<feature type="compositionally biased region" description="Low complexity" evidence="23">
    <location>
        <begin position="256"/>
        <end position="274"/>
    </location>
</feature>
<feature type="active site" evidence="21">
    <location>
        <position position="73"/>
    </location>
</feature>
<evidence type="ECO:0000256" key="5">
    <source>
        <dbReference type="ARBA" id="ARBA00012571"/>
    </source>
</evidence>
<proteinExistence type="inferred from homology"/>
<keyword evidence="12" id="KW-0255">Endonuclease</keyword>
<keyword evidence="8" id="KW-0645">Protease</keyword>
<evidence type="ECO:0000256" key="14">
    <source>
        <dbReference type="ARBA" id="ARBA00022833"/>
    </source>
</evidence>
<keyword evidence="14" id="KW-0862">Zinc</keyword>
<organism evidence="26 27">
    <name type="scientific">Lachnellula suecica</name>
    <dbReference type="NCBI Taxonomy" id="602035"/>
    <lineage>
        <taxon>Eukaryota</taxon>
        <taxon>Fungi</taxon>
        <taxon>Dikarya</taxon>
        <taxon>Ascomycota</taxon>
        <taxon>Pezizomycotina</taxon>
        <taxon>Leotiomycetes</taxon>
        <taxon>Helotiales</taxon>
        <taxon>Lachnaceae</taxon>
        <taxon>Lachnellula</taxon>
    </lineage>
</organism>
<dbReference type="Gene3D" id="3.90.730.10">
    <property type="entry name" value="Ribonuclease T2-like"/>
    <property type="match status" value="1"/>
</dbReference>
<evidence type="ECO:0000256" key="22">
    <source>
        <dbReference type="RuleBase" id="RU004328"/>
    </source>
</evidence>
<keyword evidence="7" id="KW-0926">Vacuole</keyword>
<dbReference type="CDD" id="cd01061">
    <property type="entry name" value="RNase_T2_euk"/>
    <property type="match status" value="1"/>
</dbReference>
<dbReference type="InterPro" id="IPR036430">
    <property type="entry name" value="RNase_T2-like_sf"/>
</dbReference>
<dbReference type="CDD" id="cd11375">
    <property type="entry name" value="Peptidase_M54"/>
    <property type="match status" value="1"/>
</dbReference>
<keyword evidence="18" id="KW-0456">Lyase</keyword>
<evidence type="ECO:0000259" key="25">
    <source>
        <dbReference type="Pfam" id="PF25488"/>
    </source>
</evidence>
<dbReference type="PROSITE" id="PS00531">
    <property type="entry name" value="RNASE_T2_2"/>
    <property type="match status" value="1"/>
</dbReference>
<evidence type="ECO:0000256" key="1">
    <source>
        <dbReference type="ARBA" id="ARBA00001947"/>
    </source>
</evidence>
<comment type="function">
    <text evidence="19">Rnase which modulates cell survival under stress conditions. Released from the vacuole to the cytoplasm during stress to promote tRNA and rRNA cleavage and to activate separately a downstream pathway that promotes cell death. Involved in cell size, vacuolar morphology and growth at high temperatures and high salt concentration.</text>
</comment>
<evidence type="ECO:0000256" key="15">
    <source>
        <dbReference type="ARBA" id="ARBA00023049"/>
    </source>
</evidence>
<dbReference type="Pfam" id="PF07998">
    <property type="entry name" value="Peptidase_M54"/>
    <property type="match status" value="1"/>
</dbReference>
<evidence type="ECO:0000256" key="17">
    <source>
        <dbReference type="ARBA" id="ARBA00023180"/>
    </source>
</evidence>
<accession>A0A8T9CIN0</accession>
<evidence type="ECO:0000256" key="6">
    <source>
        <dbReference type="ARBA" id="ARBA00022490"/>
    </source>
</evidence>
<dbReference type="GO" id="GO:0003723">
    <property type="term" value="F:RNA binding"/>
    <property type="evidence" value="ECO:0007669"/>
    <property type="project" value="InterPro"/>
</dbReference>
<evidence type="ECO:0000256" key="3">
    <source>
        <dbReference type="ARBA" id="ARBA00004496"/>
    </source>
</evidence>
<protein>
    <recommendedName>
        <fullName evidence="20">Ribonuclease T2-like</fullName>
        <ecNumber evidence="5">4.6.1.19</ecNumber>
    </recommendedName>
</protein>
<evidence type="ECO:0000256" key="13">
    <source>
        <dbReference type="ARBA" id="ARBA00022801"/>
    </source>
</evidence>
<dbReference type="SUPFAM" id="SSF55895">
    <property type="entry name" value="Ribonuclease Rh-like"/>
    <property type="match status" value="1"/>
</dbReference>
<dbReference type="EMBL" id="QGMK01000033">
    <property type="protein sequence ID" value="TVY85056.1"/>
    <property type="molecule type" value="Genomic_DNA"/>
</dbReference>
<keyword evidence="10" id="KW-0479">Metal-binding</keyword>
<dbReference type="GO" id="GO:0033897">
    <property type="term" value="F:ribonuclease T2 activity"/>
    <property type="evidence" value="ECO:0007669"/>
    <property type="project" value="UniProtKB-EC"/>
</dbReference>
<dbReference type="Pfam" id="PF25488">
    <property type="entry name" value="RNaseT2L_C"/>
    <property type="match status" value="1"/>
</dbReference>
<reference evidence="26 27" key="1">
    <citation type="submission" date="2018-05" db="EMBL/GenBank/DDBJ databases">
        <title>Genome sequencing and assembly of the regulated plant pathogen Lachnellula willkommii and related sister species for the development of diagnostic species identification markers.</title>
        <authorList>
            <person name="Giroux E."/>
            <person name="Bilodeau G."/>
        </authorList>
    </citation>
    <scope>NUCLEOTIDE SEQUENCE [LARGE SCALE GENOMIC DNA]</scope>
    <source>
        <strain evidence="26 27">CBS 268.59</strain>
    </source>
</reference>
<evidence type="ECO:0000256" key="20">
    <source>
        <dbReference type="ARBA" id="ARBA00071169"/>
    </source>
</evidence>
<dbReference type="GO" id="GO:0005775">
    <property type="term" value="C:vacuolar lumen"/>
    <property type="evidence" value="ECO:0007669"/>
    <property type="project" value="UniProtKB-SubCell"/>
</dbReference>
<dbReference type="InterPro" id="IPR012962">
    <property type="entry name" value="Pept_M54_archaemetzincn"/>
</dbReference>
<comment type="caution">
    <text evidence="26">The sequence shown here is derived from an EMBL/GenBank/DDBJ whole genome shotgun (WGS) entry which is preliminary data.</text>
</comment>
<evidence type="ECO:0000256" key="10">
    <source>
        <dbReference type="ARBA" id="ARBA00022723"/>
    </source>
</evidence>
<comment type="similarity">
    <text evidence="4 22">Belongs to the RNase T2 family.</text>
</comment>
<dbReference type="InterPro" id="IPR033697">
    <property type="entry name" value="Ribonuclease_T2_eukaryotic"/>
</dbReference>
<feature type="chain" id="PRO_5035727905" description="Ribonuclease T2-like" evidence="24">
    <location>
        <begin position="20"/>
        <end position="859"/>
    </location>
</feature>
<keyword evidence="11 24" id="KW-0732">Signal</keyword>
<dbReference type="GO" id="GO:0046872">
    <property type="term" value="F:metal ion binding"/>
    <property type="evidence" value="ECO:0007669"/>
    <property type="project" value="UniProtKB-KW"/>
</dbReference>
<dbReference type="EC" id="4.6.1.19" evidence="5"/>
<feature type="region of interest" description="Disordered" evidence="23">
    <location>
        <begin position="255"/>
        <end position="274"/>
    </location>
</feature>
<evidence type="ECO:0000256" key="24">
    <source>
        <dbReference type="SAM" id="SignalP"/>
    </source>
</evidence>
<dbReference type="InterPro" id="IPR001568">
    <property type="entry name" value="RNase_T2-like"/>
</dbReference>
<name>A0A8T9CIN0_9HELO</name>
<dbReference type="GO" id="GO:0006508">
    <property type="term" value="P:proteolysis"/>
    <property type="evidence" value="ECO:0007669"/>
    <property type="project" value="UniProtKB-KW"/>
</dbReference>
<sequence length="859" mass="92409">MAVLFSVLGSLLALPVALGLGVAKTCSNPQLSCQNTTAVSDLCCFNAPGGQLLQTQFWDTSPSTGPSNSWTIHGLWPDHCDGTYDSSCDASRAYTNITQILQSFGKTDLLSYMNTYWIDIDGDNESFWEHEWGKHGTCISTLKPSCYTSYTATQEVPDFFQKTVDLFKTLDSYTALANAGITPSSTKTYTSAQILAALKASFGYDVIIGCASGALDEIWYSYDVRGSIQTGTFIPTNPDGSKSTCATTGVKYLPKSGSSTPTTTGSSPTSTPTGSFSGSGYLNAVTGGSQTGCLISAGTWYTSGTCATYTATASGSGFTLKSSKGSCGVSGSSFTCASGVTATVFTASGGYLAYNGATTFYAAAVPSGSTQQAISTSSNSVSVKFEWQRPPSLKVMARVSNRCSHASLCFSPSPNAAAVGYKRQSLQQRQSSTTSQVTRNPKSKANLPSTEDEDRSPSTFPAPLVLPEDALSWDPSEPSQSFRSWSREKHRNKITPERRTVYLAAPPDFSPDLEYAQKWSQRVNKKRVAMKTNKQVKVDIQDVLEYLKAFYHGLPVKFLPSPRPIFTSDVDSMETDPPAQGKPEREILWLNTHTPAGCIGIRSRPTPGGDYSHQLNLSDLLDAAIEILPKDAYALVMLVDHDIYEDEEDDFACGRAYGGSRIAVVSSARYNPALDQKQDIERDHGWPASHCERFVKWCVDGVEEIGGSGKVAKKGTVEGEGSVGERRISPMQAALNAHNSLPSLSSGSPSAAALSSLWLARVCRTASHELGHCFGIGHCPDYACAMQGTASIIEDARQPLYMCPIDLAKVLSATGADAKERYGALLKFCEKRKEGQLFRAHGAWIAARLEEMERVELEG</sequence>
<dbReference type="SUPFAM" id="SSF55486">
    <property type="entry name" value="Metalloproteases ('zincins'), catalytic domain"/>
    <property type="match status" value="1"/>
</dbReference>
<evidence type="ECO:0000256" key="21">
    <source>
        <dbReference type="PIRSR" id="PIRSR633697-1"/>
    </source>
</evidence>
<dbReference type="InterPro" id="IPR024079">
    <property type="entry name" value="MetalloPept_cat_dom_sf"/>
</dbReference>
<keyword evidence="15" id="KW-0482">Metalloprotease</keyword>
<evidence type="ECO:0000256" key="12">
    <source>
        <dbReference type="ARBA" id="ARBA00022759"/>
    </source>
</evidence>
<evidence type="ECO:0000256" key="18">
    <source>
        <dbReference type="ARBA" id="ARBA00023239"/>
    </source>
</evidence>
<evidence type="ECO:0000256" key="23">
    <source>
        <dbReference type="SAM" id="MobiDB-lite"/>
    </source>
</evidence>
<dbReference type="OrthoDB" id="2365600at2759"/>
<dbReference type="Proteomes" id="UP000469558">
    <property type="component" value="Unassembled WGS sequence"/>
</dbReference>
<feature type="signal peptide" evidence="24">
    <location>
        <begin position="1"/>
        <end position="19"/>
    </location>
</feature>
<dbReference type="Gene3D" id="3.40.390.10">
    <property type="entry name" value="Collagenase (Catalytic Domain)"/>
    <property type="match status" value="1"/>
</dbReference>
<feature type="compositionally biased region" description="Low complexity" evidence="23">
    <location>
        <begin position="423"/>
        <end position="439"/>
    </location>
</feature>
<keyword evidence="27" id="KW-1185">Reference proteome</keyword>
<evidence type="ECO:0000256" key="11">
    <source>
        <dbReference type="ARBA" id="ARBA00022729"/>
    </source>
</evidence>
<dbReference type="Pfam" id="PF00445">
    <property type="entry name" value="Ribonuclease_T2"/>
    <property type="match status" value="1"/>
</dbReference>
<evidence type="ECO:0000256" key="19">
    <source>
        <dbReference type="ARBA" id="ARBA00025494"/>
    </source>
</evidence>
<evidence type="ECO:0000256" key="8">
    <source>
        <dbReference type="ARBA" id="ARBA00022670"/>
    </source>
</evidence>
<evidence type="ECO:0000313" key="26">
    <source>
        <dbReference type="EMBL" id="TVY85056.1"/>
    </source>
</evidence>
<keyword evidence="9" id="KW-0540">Nuclease</keyword>
<feature type="active site" evidence="21">
    <location>
        <position position="131"/>
    </location>
</feature>
<evidence type="ECO:0000256" key="9">
    <source>
        <dbReference type="ARBA" id="ARBA00022722"/>
    </source>
</evidence>
<evidence type="ECO:0000256" key="2">
    <source>
        <dbReference type="ARBA" id="ARBA00004410"/>
    </source>
</evidence>
<evidence type="ECO:0000313" key="27">
    <source>
        <dbReference type="Proteomes" id="UP000469558"/>
    </source>
</evidence>
<keyword evidence="6" id="KW-0963">Cytoplasm</keyword>